<keyword evidence="2 4" id="KW-0238">DNA-binding</keyword>
<keyword evidence="7" id="KW-1185">Reference proteome</keyword>
<dbReference type="PROSITE" id="PS50977">
    <property type="entry name" value="HTH_TETR_2"/>
    <property type="match status" value="1"/>
</dbReference>
<evidence type="ECO:0000256" key="3">
    <source>
        <dbReference type="ARBA" id="ARBA00023163"/>
    </source>
</evidence>
<evidence type="ECO:0000256" key="2">
    <source>
        <dbReference type="ARBA" id="ARBA00023125"/>
    </source>
</evidence>
<dbReference type="PANTHER" id="PTHR30055:SF234">
    <property type="entry name" value="HTH-TYPE TRANSCRIPTIONAL REGULATOR BETI"/>
    <property type="match status" value="1"/>
</dbReference>
<keyword evidence="1" id="KW-0805">Transcription regulation</keyword>
<name>A0ABT4RT04_9ACTN</name>
<organism evidence="6 7">
    <name type="scientific">Solirubrobacter deserti</name>
    <dbReference type="NCBI Taxonomy" id="2282478"/>
    <lineage>
        <taxon>Bacteria</taxon>
        <taxon>Bacillati</taxon>
        <taxon>Actinomycetota</taxon>
        <taxon>Thermoleophilia</taxon>
        <taxon>Solirubrobacterales</taxon>
        <taxon>Solirubrobacteraceae</taxon>
        <taxon>Solirubrobacter</taxon>
    </lineage>
</organism>
<reference evidence="6" key="1">
    <citation type="submission" date="2022-10" db="EMBL/GenBank/DDBJ databases">
        <title>The WGS of Solirubrobacter sp. CPCC 204708.</title>
        <authorList>
            <person name="Jiang Z."/>
        </authorList>
    </citation>
    <scope>NUCLEOTIDE SEQUENCE</scope>
    <source>
        <strain evidence="6">CPCC 204708</strain>
    </source>
</reference>
<evidence type="ECO:0000256" key="4">
    <source>
        <dbReference type="PROSITE-ProRule" id="PRU00335"/>
    </source>
</evidence>
<gene>
    <name evidence="6" type="ORF">OJ962_28050</name>
</gene>
<feature type="domain" description="HTH tetR-type" evidence="5">
    <location>
        <begin position="3"/>
        <end position="63"/>
    </location>
</feature>
<evidence type="ECO:0000313" key="7">
    <source>
        <dbReference type="Proteomes" id="UP001147700"/>
    </source>
</evidence>
<feature type="DNA-binding region" description="H-T-H motif" evidence="4">
    <location>
        <begin position="26"/>
        <end position="45"/>
    </location>
</feature>
<dbReference type="InterPro" id="IPR050109">
    <property type="entry name" value="HTH-type_TetR-like_transc_reg"/>
</dbReference>
<protein>
    <submittedName>
        <fullName evidence="6">TetR/AcrR family transcriptional regulator</fullName>
    </submittedName>
</protein>
<comment type="caution">
    <text evidence="6">The sequence shown here is derived from an EMBL/GenBank/DDBJ whole genome shotgun (WGS) entry which is preliminary data.</text>
</comment>
<dbReference type="Proteomes" id="UP001147700">
    <property type="component" value="Unassembled WGS sequence"/>
</dbReference>
<proteinExistence type="predicted"/>
<dbReference type="InterPro" id="IPR009057">
    <property type="entry name" value="Homeodomain-like_sf"/>
</dbReference>
<dbReference type="PANTHER" id="PTHR30055">
    <property type="entry name" value="HTH-TYPE TRANSCRIPTIONAL REGULATOR RUTR"/>
    <property type="match status" value="1"/>
</dbReference>
<dbReference type="InterPro" id="IPR001647">
    <property type="entry name" value="HTH_TetR"/>
</dbReference>
<dbReference type="EMBL" id="JAPCID010000055">
    <property type="protein sequence ID" value="MDA0141381.1"/>
    <property type="molecule type" value="Genomic_DNA"/>
</dbReference>
<sequence length="241" mass="25234">MPSDLRTRIVDAAARLLQEHGLAAVTTRGVAEAAGVQAPAIYRLFGDKDGLLDAVAERAFARYVDAKALADETDDPVADLRAAWDHHIRFGLTHPALFAILADPGRPPSPVAAAGLEILRGRVHRIAVAGRLQLPEHRVVELIHAAGTGAILTLLATPEDTRDPLLAELLFDAVMCTALTDAPAAAGDHTAAAAVALHAAAPELPGFSAAERTLLAEWLERIGGYLPSSAACPSATVNFFS</sequence>
<evidence type="ECO:0000313" key="6">
    <source>
        <dbReference type="EMBL" id="MDA0141381.1"/>
    </source>
</evidence>
<dbReference type="Gene3D" id="1.10.357.10">
    <property type="entry name" value="Tetracycline Repressor, domain 2"/>
    <property type="match status" value="1"/>
</dbReference>
<keyword evidence="3" id="KW-0804">Transcription</keyword>
<dbReference type="PRINTS" id="PR00455">
    <property type="entry name" value="HTHTETR"/>
</dbReference>
<dbReference type="Pfam" id="PF00440">
    <property type="entry name" value="TetR_N"/>
    <property type="match status" value="1"/>
</dbReference>
<evidence type="ECO:0000256" key="1">
    <source>
        <dbReference type="ARBA" id="ARBA00023015"/>
    </source>
</evidence>
<evidence type="ECO:0000259" key="5">
    <source>
        <dbReference type="PROSITE" id="PS50977"/>
    </source>
</evidence>
<dbReference type="SUPFAM" id="SSF46689">
    <property type="entry name" value="Homeodomain-like"/>
    <property type="match status" value="1"/>
</dbReference>
<dbReference type="Gene3D" id="1.10.10.60">
    <property type="entry name" value="Homeodomain-like"/>
    <property type="match status" value="1"/>
</dbReference>
<dbReference type="RefSeq" id="WP_202952686.1">
    <property type="nucleotide sequence ID" value="NZ_JAPCID010000055.1"/>
</dbReference>
<accession>A0ABT4RT04</accession>